<sequence length="131" mass="14278">MKINGSPALDGASVSFPTVVICKLLDLSDDAIEDALEIARTQNTLAAHNGLLGALIAEGGDDLRALIDKTECFHTPELGEKYEHRVAIAFENGIEVIQSLASPRNVFPGPSSEEILEKFWRFTKGVVDDRR</sequence>
<proteinExistence type="predicted"/>
<dbReference type="OrthoDB" id="10267976at2759"/>
<name>A0A9W9MIR3_9EURO</name>
<dbReference type="AlphaFoldDB" id="A0A9W9MIR3"/>
<dbReference type="EMBL" id="JAPQKR010000013">
    <property type="protein sequence ID" value="KAJ5202048.1"/>
    <property type="molecule type" value="Genomic_DNA"/>
</dbReference>
<evidence type="ECO:0000313" key="1">
    <source>
        <dbReference type="EMBL" id="KAJ5202048.1"/>
    </source>
</evidence>
<organism evidence="1 2">
    <name type="scientific">Penicillium cinerascens</name>
    <dbReference type="NCBI Taxonomy" id="70096"/>
    <lineage>
        <taxon>Eukaryota</taxon>
        <taxon>Fungi</taxon>
        <taxon>Dikarya</taxon>
        <taxon>Ascomycota</taxon>
        <taxon>Pezizomycotina</taxon>
        <taxon>Eurotiomycetes</taxon>
        <taxon>Eurotiomycetidae</taxon>
        <taxon>Eurotiales</taxon>
        <taxon>Aspergillaceae</taxon>
        <taxon>Penicillium</taxon>
    </lineage>
</organism>
<accession>A0A9W9MIR3</accession>
<keyword evidence="2" id="KW-1185">Reference proteome</keyword>
<gene>
    <name evidence="1" type="ORF">N7498_006711</name>
</gene>
<comment type="caution">
    <text evidence="1">The sequence shown here is derived from an EMBL/GenBank/DDBJ whole genome shotgun (WGS) entry which is preliminary data.</text>
</comment>
<reference evidence="1" key="2">
    <citation type="journal article" date="2023" name="IMA Fungus">
        <title>Comparative genomic study of the Penicillium genus elucidates a diverse pangenome and 15 lateral gene transfer events.</title>
        <authorList>
            <person name="Petersen C."/>
            <person name="Sorensen T."/>
            <person name="Nielsen M.R."/>
            <person name="Sondergaard T.E."/>
            <person name="Sorensen J.L."/>
            <person name="Fitzpatrick D.A."/>
            <person name="Frisvad J.C."/>
            <person name="Nielsen K.L."/>
        </authorList>
    </citation>
    <scope>NUCLEOTIDE SEQUENCE</scope>
    <source>
        <strain evidence="1">IBT 15544</strain>
    </source>
</reference>
<protein>
    <submittedName>
        <fullName evidence="1">Uncharacterized protein</fullName>
    </submittedName>
</protein>
<reference evidence="1" key="1">
    <citation type="submission" date="2022-12" db="EMBL/GenBank/DDBJ databases">
        <authorList>
            <person name="Petersen C."/>
        </authorList>
    </citation>
    <scope>NUCLEOTIDE SEQUENCE</scope>
    <source>
        <strain evidence="1">IBT 15544</strain>
    </source>
</reference>
<dbReference type="GeneID" id="83181074"/>
<dbReference type="Proteomes" id="UP001150904">
    <property type="component" value="Unassembled WGS sequence"/>
</dbReference>
<dbReference type="RefSeq" id="XP_058307964.1">
    <property type="nucleotide sequence ID" value="XM_058453773.1"/>
</dbReference>
<evidence type="ECO:0000313" key="2">
    <source>
        <dbReference type="Proteomes" id="UP001150904"/>
    </source>
</evidence>